<feature type="transmembrane region" description="Helical" evidence="1">
    <location>
        <begin position="36"/>
        <end position="59"/>
    </location>
</feature>
<evidence type="ECO:0000313" key="2">
    <source>
        <dbReference type="EMBL" id="DAF93495.1"/>
    </source>
</evidence>
<protein>
    <submittedName>
        <fullName evidence="2">Cytochrome c biogenesis protein</fullName>
    </submittedName>
</protein>
<dbReference type="EMBL" id="BK016086">
    <property type="protein sequence ID" value="DAF93495.1"/>
    <property type="molecule type" value="Genomic_DNA"/>
</dbReference>
<accession>A0A8S5UG82</accession>
<reference evidence="2" key="1">
    <citation type="journal article" date="2021" name="Proc. Natl. Acad. Sci. U.S.A.">
        <title>A Catalog of Tens of Thousands of Viruses from Human Metagenomes Reveals Hidden Associations with Chronic Diseases.</title>
        <authorList>
            <person name="Tisza M.J."/>
            <person name="Buck C.B."/>
        </authorList>
    </citation>
    <scope>NUCLEOTIDE SEQUENCE</scope>
    <source>
        <strain evidence="2">Ctshb19</strain>
    </source>
</reference>
<keyword evidence="1" id="KW-0812">Transmembrane</keyword>
<keyword evidence="1" id="KW-0472">Membrane</keyword>
<organism evidence="2">
    <name type="scientific">Myoviridae sp. ctshb19</name>
    <dbReference type="NCBI Taxonomy" id="2825194"/>
    <lineage>
        <taxon>Viruses</taxon>
        <taxon>Duplodnaviria</taxon>
        <taxon>Heunggongvirae</taxon>
        <taxon>Uroviricota</taxon>
        <taxon>Caudoviricetes</taxon>
    </lineage>
</organism>
<feature type="transmembrane region" description="Helical" evidence="1">
    <location>
        <begin position="6"/>
        <end position="24"/>
    </location>
</feature>
<feature type="transmembrane region" description="Helical" evidence="1">
    <location>
        <begin position="65"/>
        <end position="86"/>
    </location>
</feature>
<sequence>MNHTVLVVLVMAGVLFVTTLLRGFQSKAVSSGHKTAAGITGTLMNACEILVTLFVVGATRDLPNPYYALFASVGAGAGWVAGMVLHDRVVRKRRERMKQAKRSKRQRQIERIARETFMELHEDREIV</sequence>
<name>A0A8S5UG82_9CAUD</name>
<keyword evidence="1" id="KW-1133">Transmembrane helix</keyword>
<evidence type="ECO:0000256" key="1">
    <source>
        <dbReference type="SAM" id="Phobius"/>
    </source>
</evidence>
<proteinExistence type="predicted"/>